<dbReference type="AlphaFoldDB" id="A0A7X6KW98"/>
<feature type="compositionally biased region" description="Gly residues" evidence="5">
    <location>
        <begin position="70"/>
        <end position="81"/>
    </location>
</feature>
<accession>A0A7X6KW98</accession>
<evidence type="ECO:0000256" key="5">
    <source>
        <dbReference type="SAM" id="MobiDB-lite"/>
    </source>
</evidence>
<keyword evidence="2 6" id="KW-0812">Transmembrane</keyword>
<keyword evidence="4 6" id="KW-0472">Membrane</keyword>
<comment type="caution">
    <text evidence="7">The sequence shown here is derived from an EMBL/GenBank/DDBJ whole genome shotgun (WGS) entry which is preliminary data.</text>
</comment>
<feature type="transmembrane region" description="Helical" evidence="6">
    <location>
        <begin position="233"/>
        <end position="258"/>
    </location>
</feature>
<feature type="compositionally biased region" description="Gly residues" evidence="5">
    <location>
        <begin position="44"/>
        <end position="56"/>
    </location>
</feature>
<feature type="compositionally biased region" description="Low complexity" evidence="5">
    <location>
        <begin position="82"/>
        <end position="96"/>
    </location>
</feature>
<dbReference type="InterPro" id="IPR019109">
    <property type="entry name" value="MamF_MmsF"/>
</dbReference>
<evidence type="ECO:0000256" key="6">
    <source>
        <dbReference type="SAM" id="Phobius"/>
    </source>
</evidence>
<dbReference type="RefSeq" id="WP_168630308.1">
    <property type="nucleotide sequence ID" value="NZ_BONL01000023.1"/>
</dbReference>
<evidence type="ECO:0000256" key="3">
    <source>
        <dbReference type="ARBA" id="ARBA00022989"/>
    </source>
</evidence>
<protein>
    <submittedName>
        <fullName evidence="7">DUF4870 domain-containing protein</fullName>
    </submittedName>
</protein>
<feature type="compositionally biased region" description="Low complexity" evidence="5">
    <location>
        <begin position="104"/>
        <end position="116"/>
    </location>
</feature>
<reference evidence="7 8" key="1">
    <citation type="submission" date="2020-04" db="EMBL/GenBank/DDBJ databases">
        <title>MicrobeNet Type strains.</title>
        <authorList>
            <person name="Nicholson A.C."/>
        </authorList>
    </citation>
    <scope>NUCLEOTIDE SEQUENCE [LARGE SCALE GENOMIC DNA]</scope>
    <source>
        <strain evidence="7 8">ATCC BAA-788</strain>
    </source>
</reference>
<dbReference type="Pfam" id="PF09685">
    <property type="entry name" value="MamF_MmsF"/>
    <property type="match status" value="1"/>
</dbReference>
<sequence length="275" mass="27459">MSESQKASEPDGGGGQPDGGWGPPPGYAQPAGYGGSGADPAGDGTPGYGQPGGPEGAGRDQSQGTPVGYGTPGHGAPGYGQPGPTAPGYGQPAGPGYAPPPRYGQPAGPGYASPPGYGQPAGPGYVPPPGYAGAPGYPPPPGYPYAPVRPASTGALPWGLGLLIFVPIPFVSSIAASLAMILSARTAAQQVPSARENANRAGNWGLTYLIATLVLLGAHFSSLFVGYTSSHFFPFGLIILTWAAVSVLHVVFSIIGLVQASQGRRVSVTGLPIFR</sequence>
<dbReference type="Proteomes" id="UP000581206">
    <property type="component" value="Unassembled WGS sequence"/>
</dbReference>
<evidence type="ECO:0000256" key="1">
    <source>
        <dbReference type="ARBA" id="ARBA00004141"/>
    </source>
</evidence>
<feature type="compositionally biased region" description="Gly residues" evidence="5">
    <location>
        <begin position="11"/>
        <end position="21"/>
    </location>
</feature>
<feature type="transmembrane region" description="Helical" evidence="6">
    <location>
        <begin position="205"/>
        <end position="227"/>
    </location>
</feature>
<proteinExistence type="predicted"/>
<feature type="transmembrane region" description="Helical" evidence="6">
    <location>
        <begin position="158"/>
        <end position="184"/>
    </location>
</feature>
<gene>
    <name evidence="7" type="ORF">HGA03_11080</name>
</gene>
<name>A0A7X6KW98_9CELL</name>
<keyword evidence="8" id="KW-1185">Reference proteome</keyword>
<evidence type="ECO:0000256" key="4">
    <source>
        <dbReference type="ARBA" id="ARBA00023136"/>
    </source>
</evidence>
<organism evidence="7 8">
    <name type="scientific">Cellulomonas denverensis</name>
    <dbReference type="NCBI Taxonomy" id="264297"/>
    <lineage>
        <taxon>Bacteria</taxon>
        <taxon>Bacillati</taxon>
        <taxon>Actinomycetota</taxon>
        <taxon>Actinomycetes</taxon>
        <taxon>Micrococcales</taxon>
        <taxon>Cellulomonadaceae</taxon>
        <taxon>Cellulomonas</taxon>
    </lineage>
</organism>
<keyword evidence="3 6" id="KW-1133">Transmembrane helix</keyword>
<evidence type="ECO:0000313" key="7">
    <source>
        <dbReference type="EMBL" id="NKY23203.1"/>
    </source>
</evidence>
<evidence type="ECO:0000256" key="2">
    <source>
        <dbReference type="ARBA" id="ARBA00022692"/>
    </source>
</evidence>
<feature type="region of interest" description="Disordered" evidence="5">
    <location>
        <begin position="1"/>
        <end position="116"/>
    </location>
</feature>
<comment type="subcellular location">
    <subcellularLocation>
        <location evidence="1">Membrane</location>
        <topology evidence="1">Multi-pass membrane protein</topology>
    </subcellularLocation>
</comment>
<dbReference type="EMBL" id="JAAXOX010000004">
    <property type="protein sequence ID" value="NKY23203.1"/>
    <property type="molecule type" value="Genomic_DNA"/>
</dbReference>
<evidence type="ECO:0000313" key="8">
    <source>
        <dbReference type="Proteomes" id="UP000581206"/>
    </source>
</evidence>